<keyword evidence="2" id="KW-1185">Reference proteome</keyword>
<accession>A0A1L7CGD4</accession>
<dbReference type="AlphaFoldDB" id="A0A1L7CGD4"/>
<dbReference type="EMBL" id="CP009245">
    <property type="protein sequence ID" value="APT84922.1"/>
    <property type="molecule type" value="Genomic_DNA"/>
</dbReference>
<evidence type="ECO:0000313" key="1">
    <source>
        <dbReference type="EMBL" id="APT84922.1"/>
    </source>
</evidence>
<protein>
    <submittedName>
        <fullName evidence="1">Uncharacterized protein</fullName>
    </submittedName>
</protein>
<proteinExistence type="predicted"/>
<organism evidence="1 2">
    <name type="scientific">Corynebacterium aquilae DSM 44791</name>
    <dbReference type="NCBI Taxonomy" id="1431546"/>
    <lineage>
        <taxon>Bacteria</taxon>
        <taxon>Bacillati</taxon>
        <taxon>Actinomycetota</taxon>
        <taxon>Actinomycetes</taxon>
        <taxon>Mycobacteriales</taxon>
        <taxon>Corynebacteriaceae</taxon>
        <taxon>Corynebacterium</taxon>
    </lineage>
</organism>
<reference evidence="1 2" key="1">
    <citation type="submission" date="2014-08" db="EMBL/GenBank/DDBJ databases">
        <title>Complete genome sequence of Corynebacterium aquilae S-613T(T) (=DSM 44791(T)), isolated from the choana of a healthy golden eagle.</title>
        <authorList>
            <person name="Ruckert C."/>
            <person name="Albersmeier A."/>
            <person name="Winkler A."/>
            <person name="Kalinowski J."/>
        </authorList>
    </citation>
    <scope>NUCLEOTIDE SEQUENCE [LARGE SCALE GENOMIC DNA]</scope>
    <source>
        <strain evidence="1 2">S-613</strain>
    </source>
</reference>
<name>A0A1L7CGD4_9CORY</name>
<dbReference type="Proteomes" id="UP000185478">
    <property type="component" value="Chromosome"/>
</dbReference>
<evidence type="ECO:0000313" key="2">
    <source>
        <dbReference type="Proteomes" id="UP000185478"/>
    </source>
</evidence>
<gene>
    <name evidence="1" type="ORF">CAQU_07415</name>
</gene>
<dbReference type="STRING" id="1431546.CAQU_07415"/>
<sequence>MTNGLASIGMNFDTWQKAVEAAIASGRLQVTGEVRGGQLVQFSDPSGAQMNILAVEPFATYVGFESTTAANAHVTMVNDVLALADLVTDNGTPISTVACNLAQGPLLVDEPTLQWEQLALSAVGVSVSVFDSADDFRAAGGQAIGLVVSHGAATVAAGSGAQVPDASAEIAVEVLSASYRFNTLTDQRFIHAEVVAPFPMDVCLPDAPELPAAGAIIAGKVMLVGSIKPPAGCGDGGCGSDGCGCGSGGCGTH</sequence>
<dbReference type="RefSeq" id="WP_075726493.1">
    <property type="nucleotide sequence ID" value="NZ_CP009245.1"/>
</dbReference>
<dbReference type="OrthoDB" id="4420183at2"/>
<dbReference type="KEGG" id="caqu:CAQU_07415"/>